<comment type="similarity">
    <text evidence="1 7">Belongs to the outer membrane factor (OMF) (TC 1.B.17) family.</text>
</comment>
<keyword evidence="2 7" id="KW-0813">Transport</keyword>
<dbReference type="InterPro" id="IPR003423">
    <property type="entry name" value="OMP_efflux"/>
</dbReference>
<keyword evidence="3" id="KW-1134">Transmembrane beta strand</keyword>
<gene>
    <name evidence="8" type="ORF">RSA13_11310</name>
</gene>
<dbReference type="EMBL" id="LDSI01000014">
    <property type="protein sequence ID" value="KTS97677.1"/>
    <property type="molecule type" value="Genomic_DNA"/>
</dbReference>
<accession>A0AB34VHY0</accession>
<dbReference type="PANTHER" id="PTHR30026">
    <property type="entry name" value="OUTER MEMBRANE PROTEIN TOLC"/>
    <property type="match status" value="1"/>
</dbReference>
<comment type="caution">
    <text evidence="8">The sequence shown here is derived from an EMBL/GenBank/DDBJ whole genome shotgun (WGS) entry which is preliminary data.</text>
</comment>
<dbReference type="GO" id="GO:0015288">
    <property type="term" value="F:porin activity"/>
    <property type="evidence" value="ECO:0007669"/>
    <property type="project" value="TreeGrafter"/>
</dbReference>
<dbReference type="AlphaFoldDB" id="A0AB34VHY0"/>
<dbReference type="Proteomes" id="UP000072520">
    <property type="component" value="Unassembled WGS sequence"/>
</dbReference>
<comment type="subcellular location">
    <subcellularLocation>
        <location evidence="7">Cell outer membrane</location>
        <topology evidence="7">Peripheral membrane protein</topology>
    </subcellularLocation>
</comment>
<organism evidence="8 9">
    <name type="scientific">Pantoea stewartii</name>
    <dbReference type="NCBI Taxonomy" id="66269"/>
    <lineage>
        <taxon>Bacteria</taxon>
        <taxon>Pseudomonadati</taxon>
        <taxon>Pseudomonadota</taxon>
        <taxon>Gammaproteobacteria</taxon>
        <taxon>Enterobacterales</taxon>
        <taxon>Erwiniaceae</taxon>
        <taxon>Pantoea</taxon>
    </lineage>
</organism>
<evidence type="ECO:0000256" key="6">
    <source>
        <dbReference type="ARBA" id="ARBA00023237"/>
    </source>
</evidence>
<evidence type="ECO:0000256" key="3">
    <source>
        <dbReference type="ARBA" id="ARBA00022452"/>
    </source>
</evidence>
<dbReference type="RefSeq" id="WP_072209194.1">
    <property type="nucleotide sequence ID" value="NZ_LDSI01000014.1"/>
</dbReference>
<keyword evidence="5 7" id="KW-0472">Membrane</keyword>
<dbReference type="PANTHER" id="PTHR30026:SF20">
    <property type="entry name" value="OUTER MEMBRANE PROTEIN TOLC"/>
    <property type="match status" value="1"/>
</dbReference>
<evidence type="ECO:0000313" key="9">
    <source>
        <dbReference type="Proteomes" id="UP000072520"/>
    </source>
</evidence>
<keyword evidence="7" id="KW-0204">Cytolysis</keyword>
<dbReference type="Gene3D" id="1.20.1600.10">
    <property type="entry name" value="Outer membrane efflux proteins (OEP)"/>
    <property type="match status" value="1"/>
</dbReference>
<keyword evidence="6 7" id="KW-0998">Cell outer membrane</keyword>
<dbReference type="PIRSF" id="PIRSF001892">
    <property type="entry name" value="CyaE"/>
    <property type="match status" value="1"/>
</dbReference>
<dbReference type="InterPro" id="IPR051906">
    <property type="entry name" value="TolC-like"/>
</dbReference>
<evidence type="ECO:0000256" key="1">
    <source>
        <dbReference type="ARBA" id="ARBA00007613"/>
    </source>
</evidence>
<evidence type="ECO:0000313" key="8">
    <source>
        <dbReference type="EMBL" id="KTS97677.1"/>
    </source>
</evidence>
<name>A0AB34VHY0_9GAMM</name>
<dbReference type="GO" id="GO:0009279">
    <property type="term" value="C:cell outer membrane"/>
    <property type="evidence" value="ECO:0007669"/>
    <property type="project" value="UniProtKB-SubCell"/>
</dbReference>
<dbReference type="GO" id="GO:0031640">
    <property type="term" value="P:killing of cells of another organism"/>
    <property type="evidence" value="ECO:0007669"/>
    <property type="project" value="UniProtKB-KW"/>
</dbReference>
<keyword evidence="4" id="KW-0812">Transmembrane</keyword>
<evidence type="ECO:0000256" key="4">
    <source>
        <dbReference type="ARBA" id="ARBA00022692"/>
    </source>
</evidence>
<comment type="function">
    <text evidence="7">CyaE is necessary for transport of calmodulin-sensitive adenylate cyclase-hemolysin (cyclolysin).</text>
</comment>
<dbReference type="GO" id="GO:1990281">
    <property type="term" value="C:efflux pump complex"/>
    <property type="evidence" value="ECO:0007669"/>
    <property type="project" value="TreeGrafter"/>
</dbReference>
<evidence type="ECO:0000256" key="2">
    <source>
        <dbReference type="ARBA" id="ARBA00022448"/>
    </source>
</evidence>
<evidence type="ECO:0000256" key="7">
    <source>
        <dbReference type="PIRNR" id="PIRNR001892"/>
    </source>
</evidence>
<dbReference type="SUPFAM" id="SSF56954">
    <property type="entry name" value="Outer membrane efflux proteins (OEP)"/>
    <property type="match status" value="1"/>
</dbReference>
<sequence>MKDNKVLPVMVLMLSILATVKSYAVDIFNTEADVPLSQAAPVYANTLCQSGPLPDPLSLNDALERSLCNNPKTAESWAEIKAESAAVGTAKGAYLPTFSLSGREVSERSETNVAGHREFDSVNSSPNYSADFSLNWVLYDFGARSAALQKAKALLLAAEASHMDTLQSVMIATAKDYYAAQAAAGNLAAATDMERITSTSIDVVVSREGHGAASVGDELQARTAWLQAKTDKEKAENTLENDLGVIAADMGLRPDSHINLANVQEGPKPDYRFKESVSALIDEAIKIHPALLAAQAQFQAAEAEVDQTRAEGMPSLSLVGKASRDNQKVSEGIGQPYFDSVHNDRYIGIQVSVPVFEGFTREYKVREGLAQAEQKQDAVSEARQSIELDVWKSFQSLKANTNNLPLIERLLDNTRKSYSVAEYRYENGVGNIIELLNAQKSLTDAEKQQIQALTDWRYSRLELAAKLGVLGLNN</sequence>
<protein>
    <recommendedName>
        <fullName evidence="7">Protein CyaE</fullName>
    </recommendedName>
</protein>
<dbReference type="InterPro" id="IPR028351">
    <property type="entry name" value="CyaE"/>
</dbReference>
<dbReference type="GO" id="GO:0015562">
    <property type="term" value="F:efflux transmembrane transporter activity"/>
    <property type="evidence" value="ECO:0007669"/>
    <property type="project" value="InterPro"/>
</dbReference>
<dbReference type="Pfam" id="PF02321">
    <property type="entry name" value="OEP"/>
    <property type="match status" value="2"/>
</dbReference>
<evidence type="ECO:0000256" key="5">
    <source>
        <dbReference type="ARBA" id="ARBA00023136"/>
    </source>
</evidence>
<keyword evidence="7" id="KW-0354">Hemolysis</keyword>
<reference evidence="8 9" key="1">
    <citation type="journal article" date="2016" name="Front. Microbiol.">
        <title>Genomic Resource of Rice Seed Associated Bacteria.</title>
        <authorList>
            <person name="Midha S."/>
            <person name="Bansal K."/>
            <person name="Sharma S."/>
            <person name="Kumar N."/>
            <person name="Patil P.P."/>
            <person name="Chaudhry V."/>
            <person name="Patil P.B."/>
        </authorList>
    </citation>
    <scope>NUCLEOTIDE SEQUENCE [LARGE SCALE GENOMIC DNA]</scope>
    <source>
        <strain evidence="8 9">RSA13</strain>
    </source>
</reference>
<proteinExistence type="inferred from homology"/>